<evidence type="ECO:0000313" key="7">
    <source>
        <dbReference type="EMBL" id="KAJ5116043.1"/>
    </source>
</evidence>
<dbReference type="PANTHER" id="PTHR13789:SF236">
    <property type="entry name" value="MONOOXYGENASE, PUTATIVE (AFU_ORTHOLOGUE AFUA_6G12060)-RELATED"/>
    <property type="match status" value="1"/>
</dbReference>
<keyword evidence="3" id="KW-0274">FAD</keyword>
<dbReference type="InterPro" id="IPR036188">
    <property type="entry name" value="FAD/NAD-bd_sf"/>
</dbReference>
<organism evidence="7 8">
    <name type="scientific">Penicillium angulare</name>
    <dbReference type="NCBI Taxonomy" id="116970"/>
    <lineage>
        <taxon>Eukaryota</taxon>
        <taxon>Fungi</taxon>
        <taxon>Dikarya</taxon>
        <taxon>Ascomycota</taxon>
        <taxon>Pezizomycotina</taxon>
        <taxon>Eurotiomycetes</taxon>
        <taxon>Eurotiomycetidae</taxon>
        <taxon>Eurotiales</taxon>
        <taxon>Aspergillaceae</taxon>
        <taxon>Penicillium</taxon>
    </lineage>
</organism>
<dbReference type="GO" id="GO:0071949">
    <property type="term" value="F:FAD binding"/>
    <property type="evidence" value="ECO:0007669"/>
    <property type="project" value="InterPro"/>
</dbReference>
<evidence type="ECO:0000259" key="6">
    <source>
        <dbReference type="Pfam" id="PF01494"/>
    </source>
</evidence>
<evidence type="ECO:0000313" key="8">
    <source>
        <dbReference type="Proteomes" id="UP001149165"/>
    </source>
</evidence>
<name>A0A9W9KRV2_9EURO</name>
<proteinExistence type="inferred from homology"/>
<keyword evidence="2" id="KW-0285">Flavoprotein</keyword>
<accession>A0A9W9KRV2</accession>
<dbReference type="GO" id="GO:0004497">
    <property type="term" value="F:monooxygenase activity"/>
    <property type="evidence" value="ECO:0007669"/>
    <property type="project" value="UniProtKB-KW"/>
</dbReference>
<dbReference type="Gene3D" id="3.50.50.60">
    <property type="entry name" value="FAD/NAD(P)-binding domain"/>
    <property type="match status" value="1"/>
</dbReference>
<dbReference type="InterPro" id="IPR002938">
    <property type="entry name" value="FAD-bd"/>
</dbReference>
<dbReference type="AlphaFoldDB" id="A0A9W9KRV2"/>
<dbReference type="Pfam" id="PF01494">
    <property type="entry name" value="FAD_binding_3"/>
    <property type="match status" value="1"/>
</dbReference>
<feature type="domain" description="FAD-binding" evidence="6">
    <location>
        <begin position="20"/>
        <end position="364"/>
    </location>
</feature>
<comment type="caution">
    <text evidence="7">The sequence shown here is derived from an EMBL/GenBank/DDBJ whole genome shotgun (WGS) entry which is preliminary data.</text>
</comment>
<reference evidence="7" key="1">
    <citation type="submission" date="2022-11" db="EMBL/GenBank/DDBJ databases">
        <authorList>
            <person name="Petersen C."/>
        </authorList>
    </citation>
    <scope>NUCLEOTIDE SEQUENCE</scope>
    <source>
        <strain evidence="7">IBT 30069</strain>
    </source>
</reference>
<dbReference type="EMBL" id="JAPQKH010000001">
    <property type="protein sequence ID" value="KAJ5116043.1"/>
    <property type="molecule type" value="Genomic_DNA"/>
</dbReference>
<dbReference type="InterPro" id="IPR050493">
    <property type="entry name" value="FAD-dep_Monooxygenase_BioMet"/>
</dbReference>
<keyword evidence="5" id="KW-0503">Monooxygenase</keyword>
<dbReference type="Proteomes" id="UP001149165">
    <property type="component" value="Unassembled WGS sequence"/>
</dbReference>
<dbReference type="PRINTS" id="PR00420">
    <property type="entry name" value="RNGMNOXGNASE"/>
</dbReference>
<evidence type="ECO:0000256" key="3">
    <source>
        <dbReference type="ARBA" id="ARBA00022827"/>
    </source>
</evidence>
<dbReference type="OrthoDB" id="16820at2759"/>
<sequence length="461" mass="50042">MTQVHFRHDTELPPGSTGLKVIVVGLGIGGIAAAVECHRRGHTVIGFEKSTGKTAVGDSLGIGFNAALVFDQWGGGSVAQALNRDRGMVEEMVIYDENGDLVAKSDVAGFDPGNGYLMWRYHAARAIEDHAQTLGLDLHYGVRVEEYWENDHQAGIIVDGNRISADCVIVADGVNSRGRSAIKGDTVKLQDTGNVAFRGGFESGSLQNDPTTQWLFEGVEEQDRLIEYIGKNVLVMIGTGRNGKDIDDPTETERYEAADVDEALRQISHWPVYDKIATVIGKMPERTCYKHRLFISDPINEWVSPKGRMIMVGDAAHPMVPTLGQGASQAVEDSAVVAICLQLCAGDVSMGLKAAQAIRAPRATLIQRAGVELLTAVHANGSEDRTTFTRPYWIYLHDCQRHAYQEYSKVVQSLKTGVPYSPTNIPAGATWNVGHEAELGPKIQAFRAAIQAGGDTYTLLP</sequence>
<dbReference type="SUPFAM" id="SSF51905">
    <property type="entry name" value="FAD/NAD(P)-binding domain"/>
    <property type="match status" value="1"/>
</dbReference>
<reference evidence="7" key="2">
    <citation type="journal article" date="2023" name="IMA Fungus">
        <title>Comparative genomic study of the Penicillium genus elucidates a diverse pangenome and 15 lateral gene transfer events.</title>
        <authorList>
            <person name="Petersen C."/>
            <person name="Sorensen T."/>
            <person name="Nielsen M.R."/>
            <person name="Sondergaard T.E."/>
            <person name="Sorensen J.L."/>
            <person name="Fitzpatrick D.A."/>
            <person name="Frisvad J.C."/>
            <person name="Nielsen K.L."/>
        </authorList>
    </citation>
    <scope>NUCLEOTIDE SEQUENCE</scope>
    <source>
        <strain evidence="7">IBT 30069</strain>
    </source>
</reference>
<evidence type="ECO:0000256" key="1">
    <source>
        <dbReference type="ARBA" id="ARBA00007992"/>
    </source>
</evidence>
<evidence type="ECO:0000256" key="4">
    <source>
        <dbReference type="ARBA" id="ARBA00023002"/>
    </source>
</evidence>
<keyword evidence="8" id="KW-1185">Reference proteome</keyword>
<comment type="similarity">
    <text evidence="1">Belongs to the paxM FAD-dependent monooxygenase family.</text>
</comment>
<evidence type="ECO:0000256" key="2">
    <source>
        <dbReference type="ARBA" id="ARBA00022630"/>
    </source>
</evidence>
<dbReference type="PANTHER" id="PTHR13789">
    <property type="entry name" value="MONOOXYGENASE"/>
    <property type="match status" value="1"/>
</dbReference>
<gene>
    <name evidence="7" type="ORF">N7456_000391</name>
</gene>
<keyword evidence="4" id="KW-0560">Oxidoreductase</keyword>
<protein>
    <recommendedName>
        <fullName evidence="6">FAD-binding domain-containing protein</fullName>
    </recommendedName>
</protein>
<evidence type="ECO:0000256" key="5">
    <source>
        <dbReference type="ARBA" id="ARBA00023033"/>
    </source>
</evidence>